<evidence type="ECO:0000256" key="1">
    <source>
        <dbReference type="SAM" id="MobiDB-lite"/>
    </source>
</evidence>
<accession>A0A699VAD9</accession>
<sequence length="154" mass="17326">LTKLINSQVSANDKTGLGYDSQLSENEMSKCEIFEAASDSSVSEIDEDNNQAKDRYKVGIGYHAVPPPYTGNYMPPRVDLYFARLDDSMFKFKISETRTSVNENESIASKSSKEIREEPKTVRSSASIIKDWESDSEDECEDKTLTEQDKSSND</sequence>
<proteinExistence type="predicted"/>
<dbReference type="AlphaFoldDB" id="A0A699VAD9"/>
<organism evidence="2">
    <name type="scientific">Tanacetum cinerariifolium</name>
    <name type="common">Dalmatian daisy</name>
    <name type="synonym">Chrysanthemum cinerariifolium</name>
    <dbReference type="NCBI Taxonomy" id="118510"/>
    <lineage>
        <taxon>Eukaryota</taxon>
        <taxon>Viridiplantae</taxon>
        <taxon>Streptophyta</taxon>
        <taxon>Embryophyta</taxon>
        <taxon>Tracheophyta</taxon>
        <taxon>Spermatophyta</taxon>
        <taxon>Magnoliopsida</taxon>
        <taxon>eudicotyledons</taxon>
        <taxon>Gunneridae</taxon>
        <taxon>Pentapetalae</taxon>
        <taxon>asterids</taxon>
        <taxon>campanulids</taxon>
        <taxon>Asterales</taxon>
        <taxon>Asteraceae</taxon>
        <taxon>Asteroideae</taxon>
        <taxon>Anthemideae</taxon>
        <taxon>Anthemidinae</taxon>
        <taxon>Tanacetum</taxon>
    </lineage>
</organism>
<gene>
    <name evidence="2" type="ORF">Tci_902577</name>
</gene>
<feature type="compositionally biased region" description="Basic and acidic residues" evidence="1">
    <location>
        <begin position="142"/>
        <end position="154"/>
    </location>
</feature>
<feature type="non-terminal residue" evidence="2">
    <location>
        <position position="1"/>
    </location>
</feature>
<reference evidence="2" key="1">
    <citation type="journal article" date="2019" name="Sci. Rep.">
        <title>Draft genome of Tanacetum cinerariifolium, the natural source of mosquito coil.</title>
        <authorList>
            <person name="Yamashiro T."/>
            <person name="Shiraishi A."/>
            <person name="Satake H."/>
            <person name="Nakayama K."/>
        </authorList>
    </citation>
    <scope>NUCLEOTIDE SEQUENCE</scope>
</reference>
<evidence type="ECO:0000313" key="2">
    <source>
        <dbReference type="EMBL" id="GFD30608.1"/>
    </source>
</evidence>
<comment type="caution">
    <text evidence="2">The sequence shown here is derived from an EMBL/GenBank/DDBJ whole genome shotgun (WGS) entry which is preliminary data.</text>
</comment>
<protein>
    <submittedName>
        <fullName evidence="2">Uncharacterized protein</fullName>
    </submittedName>
</protein>
<name>A0A699VAD9_TANCI</name>
<dbReference type="EMBL" id="BKCJ011405739">
    <property type="protein sequence ID" value="GFD30608.1"/>
    <property type="molecule type" value="Genomic_DNA"/>
</dbReference>
<feature type="compositionally biased region" description="Basic and acidic residues" evidence="1">
    <location>
        <begin position="111"/>
        <end position="121"/>
    </location>
</feature>
<feature type="compositionally biased region" description="Polar residues" evidence="1">
    <location>
        <begin position="101"/>
        <end position="110"/>
    </location>
</feature>
<feature type="region of interest" description="Disordered" evidence="1">
    <location>
        <begin position="101"/>
        <end position="154"/>
    </location>
</feature>